<evidence type="ECO:0000256" key="1">
    <source>
        <dbReference type="SAM" id="MobiDB-lite"/>
    </source>
</evidence>
<organism evidence="2 3">
    <name type="scientific">Propionicimonas paludicola</name>
    <dbReference type="NCBI Taxonomy" id="185243"/>
    <lineage>
        <taxon>Bacteria</taxon>
        <taxon>Bacillati</taxon>
        <taxon>Actinomycetota</taxon>
        <taxon>Actinomycetes</taxon>
        <taxon>Propionibacteriales</taxon>
        <taxon>Nocardioidaceae</taxon>
        <taxon>Propionicimonas</taxon>
    </lineage>
</organism>
<dbReference type="EMBL" id="PDJC01000001">
    <property type="protein sequence ID" value="PFG18128.1"/>
    <property type="molecule type" value="Genomic_DNA"/>
</dbReference>
<comment type="caution">
    <text evidence="2">The sequence shown here is derived from an EMBL/GenBank/DDBJ whole genome shotgun (WGS) entry which is preliminary data.</text>
</comment>
<feature type="region of interest" description="Disordered" evidence="1">
    <location>
        <begin position="25"/>
        <end position="50"/>
    </location>
</feature>
<dbReference type="Proteomes" id="UP000226079">
    <property type="component" value="Unassembled WGS sequence"/>
</dbReference>
<feature type="compositionally biased region" description="Polar residues" evidence="1">
    <location>
        <begin position="27"/>
        <end position="39"/>
    </location>
</feature>
<gene>
    <name evidence="2" type="ORF">ATK74_2709</name>
</gene>
<dbReference type="AlphaFoldDB" id="A0A2A9CUQ3"/>
<keyword evidence="3" id="KW-1185">Reference proteome</keyword>
<protein>
    <submittedName>
        <fullName evidence="2">Uncharacterized protein</fullName>
    </submittedName>
</protein>
<accession>A0A2A9CUQ3</accession>
<evidence type="ECO:0000313" key="2">
    <source>
        <dbReference type="EMBL" id="PFG18128.1"/>
    </source>
</evidence>
<name>A0A2A9CUQ3_9ACTN</name>
<sequence length="156" mass="15795">MLGVAGLALALTGCSFLPWESDATAPEPSSSARVSSAVETPSGAGGLRPATSQERVALSSLGMLELKTSAYAFDLPEGRSLVGAVLTYEGSPNRQHPGLLVTYGSKFALVSCDWDGSNALGVDVGAAGQAGIDALRPVLGDAMCEPWIVPSESGNG</sequence>
<evidence type="ECO:0000313" key="3">
    <source>
        <dbReference type="Proteomes" id="UP000226079"/>
    </source>
</evidence>
<reference evidence="2 3" key="1">
    <citation type="submission" date="2017-10" db="EMBL/GenBank/DDBJ databases">
        <title>Sequencing the genomes of 1000 actinobacteria strains.</title>
        <authorList>
            <person name="Klenk H.-P."/>
        </authorList>
    </citation>
    <scope>NUCLEOTIDE SEQUENCE [LARGE SCALE GENOMIC DNA]</scope>
    <source>
        <strain evidence="2 3">DSM 15597</strain>
    </source>
</reference>
<proteinExistence type="predicted"/>